<dbReference type="RefSeq" id="XP_019008717.1">
    <property type="nucleotide sequence ID" value="XM_019158104.1"/>
</dbReference>
<dbReference type="SUPFAM" id="SSF56112">
    <property type="entry name" value="Protein kinase-like (PK-like)"/>
    <property type="match status" value="1"/>
</dbReference>
<name>A0A1B9HW78_9TREE</name>
<evidence type="ECO:0000313" key="3">
    <source>
        <dbReference type="Proteomes" id="UP000094020"/>
    </source>
</evidence>
<organism evidence="1">
    <name type="scientific">Kwoniella pini CBS 10737</name>
    <dbReference type="NCBI Taxonomy" id="1296096"/>
    <lineage>
        <taxon>Eukaryota</taxon>
        <taxon>Fungi</taxon>
        <taxon>Dikarya</taxon>
        <taxon>Basidiomycota</taxon>
        <taxon>Agaricomycotina</taxon>
        <taxon>Tremellomycetes</taxon>
        <taxon>Tremellales</taxon>
        <taxon>Cryptococcaceae</taxon>
        <taxon>Kwoniella</taxon>
    </lineage>
</organism>
<dbReference type="EMBL" id="KV700116">
    <property type="protein sequence ID" value="OCF47498.1"/>
    <property type="molecule type" value="Genomic_DNA"/>
</dbReference>
<proteinExistence type="predicted"/>
<dbReference type="OrthoDB" id="2804112at2759"/>
<sequence>MSFIIDCSTSLDNDGRYDIDTDLIFFQHPRSGYNAGVSTALRGSTSNNVPPELLIAAQLSPPVQIRGLTRQLSRVKPSSTIADGSISESAANVVNVIRRLAAGSLWDYWLIRHPIYGTAVLKLIEEAVKEDGFYVGPLLGLQGDVVPRYYGLYQTIGEYRYYAMLLEYIPHPLGSGFLLLSQEWNGVLHRDIDIRHILVDDHDRVCLVGFRHSKLLSLKEENDVDRIMGELGAIRMGIGLEDEEDITTDTIPRSYFELLPDPEGYIQEMKDIESQPEPDWLDNQVMRADPWGVPDLSSVPEETTITAENYRYWEQQRATS</sequence>
<reference evidence="2" key="4">
    <citation type="submission" date="2024-02" db="EMBL/GenBank/DDBJ databases">
        <title>Comparative genomics of Cryptococcus and Kwoniella reveals pathogenesis evolution and contrasting modes of karyotype evolution via chromosome fusion or intercentromeric recombination.</title>
        <authorList>
            <person name="Coelho M.A."/>
            <person name="David-Palma M."/>
            <person name="Shea T."/>
            <person name="Bowers K."/>
            <person name="McGinley-Smith S."/>
            <person name="Mohammad A.W."/>
            <person name="Gnirke A."/>
            <person name="Yurkov A.M."/>
            <person name="Nowrousian M."/>
            <person name="Sun S."/>
            <person name="Cuomo C.A."/>
            <person name="Heitman J."/>
        </authorList>
    </citation>
    <scope>NUCLEOTIDE SEQUENCE</scope>
    <source>
        <strain evidence="2">CBS 10737</strain>
    </source>
</reference>
<dbReference type="Proteomes" id="UP000094020">
    <property type="component" value="Chromosome 2"/>
</dbReference>
<evidence type="ECO:0000313" key="2">
    <source>
        <dbReference type="EMBL" id="WWC67719.1"/>
    </source>
</evidence>
<dbReference type="GeneID" id="30174768"/>
<gene>
    <name evidence="1" type="ORF">I206_06399</name>
    <name evidence="2" type="ORF">I206_101631</name>
</gene>
<dbReference type="InterPro" id="IPR011009">
    <property type="entry name" value="Kinase-like_dom_sf"/>
</dbReference>
<reference evidence="2" key="2">
    <citation type="submission" date="2013-07" db="EMBL/GenBank/DDBJ databases">
        <authorList>
            <consortium name="The Broad Institute Genome Sequencing Platform"/>
            <person name="Cuomo C."/>
            <person name="Litvintseva A."/>
            <person name="Chen Y."/>
            <person name="Heitman J."/>
            <person name="Sun S."/>
            <person name="Springer D."/>
            <person name="Dromer F."/>
            <person name="Young S.K."/>
            <person name="Zeng Q."/>
            <person name="Gargeya S."/>
            <person name="Fitzgerald M."/>
            <person name="Abouelleil A."/>
            <person name="Alvarado L."/>
            <person name="Berlin A.M."/>
            <person name="Chapman S.B."/>
            <person name="Dewar J."/>
            <person name="Goldberg J."/>
            <person name="Griggs A."/>
            <person name="Gujja S."/>
            <person name="Hansen M."/>
            <person name="Howarth C."/>
            <person name="Imamovic A."/>
            <person name="Larimer J."/>
            <person name="McCowan C."/>
            <person name="Murphy C."/>
            <person name="Pearson M."/>
            <person name="Priest M."/>
            <person name="Roberts A."/>
            <person name="Saif S."/>
            <person name="Shea T."/>
            <person name="Sykes S."/>
            <person name="Wortman J."/>
            <person name="Nusbaum C."/>
            <person name="Birren B."/>
        </authorList>
    </citation>
    <scope>NUCLEOTIDE SEQUENCE</scope>
    <source>
        <strain evidence="2">CBS 10737</strain>
    </source>
</reference>
<dbReference type="EMBL" id="CP144520">
    <property type="protein sequence ID" value="WWC67719.1"/>
    <property type="molecule type" value="Genomic_DNA"/>
</dbReference>
<dbReference type="AlphaFoldDB" id="A0A1B9HW78"/>
<reference evidence="1" key="3">
    <citation type="submission" date="2016-07" db="EMBL/GenBank/DDBJ databases">
        <title>Evolution of pathogenesis and genome organization in the Tremellales.</title>
        <authorList>
            <person name="Cuomo C."/>
            <person name="Litvintseva A."/>
            <person name="Heitman J."/>
            <person name="Chen Y."/>
            <person name="Sun S."/>
            <person name="Springer D."/>
            <person name="Dromer F."/>
            <person name="Young S."/>
            <person name="Zeng Q."/>
            <person name="Chapman S."/>
            <person name="Gujja S."/>
            <person name="Saif S."/>
            <person name="Birren B."/>
        </authorList>
    </citation>
    <scope>NUCLEOTIDE SEQUENCE</scope>
    <source>
        <strain evidence="1">CBS 10737</strain>
    </source>
</reference>
<dbReference type="STRING" id="1296096.A0A1B9HW78"/>
<protein>
    <recommendedName>
        <fullName evidence="4">Protein kinase domain-containing protein</fullName>
    </recommendedName>
</protein>
<evidence type="ECO:0008006" key="4">
    <source>
        <dbReference type="Google" id="ProtNLM"/>
    </source>
</evidence>
<accession>A0A1B9HW78</accession>
<evidence type="ECO:0000313" key="1">
    <source>
        <dbReference type="EMBL" id="OCF47498.1"/>
    </source>
</evidence>
<reference evidence="1" key="1">
    <citation type="submission" date="2013-07" db="EMBL/GenBank/DDBJ databases">
        <title>The Genome Sequence of Cryptococcus pinus CBS10737.</title>
        <authorList>
            <consortium name="The Broad Institute Genome Sequencing Platform"/>
            <person name="Cuomo C."/>
            <person name="Litvintseva A."/>
            <person name="Chen Y."/>
            <person name="Heitman J."/>
            <person name="Sun S."/>
            <person name="Springer D."/>
            <person name="Dromer F."/>
            <person name="Young S.K."/>
            <person name="Zeng Q."/>
            <person name="Gargeya S."/>
            <person name="Fitzgerald M."/>
            <person name="Abouelleil A."/>
            <person name="Alvarado L."/>
            <person name="Berlin A.M."/>
            <person name="Chapman S.B."/>
            <person name="Dewar J."/>
            <person name="Goldberg J."/>
            <person name="Griggs A."/>
            <person name="Gujja S."/>
            <person name="Hansen M."/>
            <person name="Howarth C."/>
            <person name="Imamovic A."/>
            <person name="Larimer J."/>
            <person name="McCowan C."/>
            <person name="Murphy C."/>
            <person name="Pearson M."/>
            <person name="Priest M."/>
            <person name="Roberts A."/>
            <person name="Saif S."/>
            <person name="Shea T."/>
            <person name="Sykes S."/>
            <person name="Wortman J."/>
            <person name="Nusbaum C."/>
            <person name="Birren B."/>
        </authorList>
    </citation>
    <scope>NUCLEOTIDE SEQUENCE [LARGE SCALE GENOMIC DNA]</scope>
    <source>
        <strain evidence="1">CBS 10737</strain>
    </source>
</reference>
<keyword evidence="3" id="KW-1185">Reference proteome</keyword>
<dbReference type="KEGG" id="kpin:30174768"/>